<keyword evidence="1" id="KW-0472">Membrane</keyword>
<name>A0A6P1NQE4_9MICC</name>
<dbReference type="AlphaFoldDB" id="A0A6P1NQE4"/>
<evidence type="ECO:0000313" key="3">
    <source>
        <dbReference type="Proteomes" id="UP000464186"/>
    </source>
</evidence>
<evidence type="ECO:0000313" key="2">
    <source>
        <dbReference type="EMBL" id="QHK19772.1"/>
    </source>
</evidence>
<dbReference type="Proteomes" id="UP000464186">
    <property type="component" value="Chromosome"/>
</dbReference>
<sequence length="125" mass="12364">MTGRRFDRAAVVLGAAALLGSLFALSTGGPAPLDLIHVRGAGLIVIVALGVIAVLGGVLGLRVLVIVAGTAFVAAAVIQLLQAGQEVNWLGGNGSTLALMGGLGFGLLAVGLTPRPLSTATDRKT</sequence>
<protein>
    <submittedName>
        <fullName evidence="2">Uncharacterized protein</fullName>
    </submittedName>
</protein>
<organism evidence="2 3">
    <name type="scientific">Pseudarthrobacter psychrotolerans</name>
    <dbReference type="NCBI Taxonomy" id="2697569"/>
    <lineage>
        <taxon>Bacteria</taxon>
        <taxon>Bacillati</taxon>
        <taxon>Actinomycetota</taxon>
        <taxon>Actinomycetes</taxon>
        <taxon>Micrococcales</taxon>
        <taxon>Micrococcaceae</taxon>
        <taxon>Pseudarthrobacter</taxon>
    </lineage>
</organism>
<keyword evidence="3" id="KW-1185">Reference proteome</keyword>
<dbReference type="EMBL" id="CP047898">
    <property type="protein sequence ID" value="QHK19772.1"/>
    <property type="molecule type" value="Genomic_DNA"/>
</dbReference>
<reference evidence="2 3" key="1">
    <citation type="submission" date="2020-01" db="EMBL/GenBank/DDBJ databases">
        <title>Pseudarthrobacter psychrotolerans sp. nov., isolated from antarctic soil.</title>
        <authorList>
            <person name="Shin Y."/>
            <person name="Park W."/>
        </authorList>
    </citation>
    <scope>NUCLEOTIDE SEQUENCE [LARGE SCALE GENOMIC DNA]</scope>
    <source>
        <strain evidence="2 3">YJ56</strain>
    </source>
</reference>
<gene>
    <name evidence="2" type="ORF">GU243_08565</name>
</gene>
<proteinExistence type="predicted"/>
<keyword evidence="1" id="KW-1133">Transmembrane helix</keyword>
<feature type="transmembrane region" description="Helical" evidence="1">
    <location>
        <begin position="94"/>
        <end position="114"/>
    </location>
</feature>
<keyword evidence="1" id="KW-0812">Transmembrane</keyword>
<evidence type="ECO:0000256" key="1">
    <source>
        <dbReference type="SAM" id="Phobius"/>
    </source>
</evidence>
<accession>A0A6P1NQE4</accession>
<feature type="transmembrane region" description="Helical" evidence="1">
    <location>
        <begin position="40"/>
        <end position="58"/>
    </location>
</feature>
<dbReference type="KEGG" id="psey:GU243_08565"/>
<feature type="transmembrane region" description="Helical" evidence="1">
    <location>
        <begin position="63"/>
        <end position="82"/>
    </location>
</feature>